<gene>
    <name evidence="7" type="ORF">TRFO_29234</name>
</gene>
<dbReference type="GO" id="GO:0005930">
    <property type="term" value="C:axoneme"/>
    <property type="evidence" value="ECO:0007669"/>
    <property type="project" value="TreeGrafter"/>
</dbReference>
<dbReference type="PANTHER" id="PTHR15722:SF7">
    <property type="entry name" value="INTRAFLAGELLAR TRANSPORT PROTEIN 140 HOMOLOG"/>
    <property type="match status" value="1"/>
</dbReference>
<dbReference type="GO" id="GO:0035721">
    <property type="term" value="P:intraciliary retrograde transport"/>
    <property type="evidence" value="ECO:0007669"/>
    <property type="project" value="TreeGrafter"/>
</dbReference>
<dbReference type="GO" id="GO:0036064">
    <property type="term" value="C:ciliary basal body"/>
    <property type="evidence" value="ECO:0007669"/>
    <property type="project" value="TreeGrafter"/>
</dbReference>
<proteinExistence type="predicted"/>
<keyword evidence="2" id="KW-0853">WD repeat</keyword>
<evidence type="ECO:0000256" key="5">
    <source>
        <dbReference type="ARBA" id="ARBA00023273"/>
    </source>
</evidence>
<dbReference type="SUPFAM" id="SSF50969">
    <property type="entry name" value="YVTN repeat-like/Quinoprotein amine dehydrogenase"/>
    <property type="match status" value="1"/>
</dbReference>
<evidence type="ECO:0000259" key="6">
    <source>
        <dbReference type="Pfam" id="PF23385"/>
    </source>
</evidence>
<protein>
    <recommendedName>
        <fullName evidence="6">IFT140 second beta-propeller domain-containing protein</fullName>
    </recommendedName>
</protein>
<dbReference type="Pfam" id="PF23385">
    <property type="entry name" value="Beta-prop_IFT140_2nd"/>
    <property type="match status" value="1"/>
</dbReference>
<evidence type="ECO:0000256" key="3">
    <source>
        <dbReference type="ARBA" id="ARBA00022737"/>
    </source>
</evidence>
<dbReference type="GO" id="GO:0030991">
    <property type="term" value="C:intraciliary transport particle A"/>
    <property type="evidence" value="ECO:0007669"/>
    <property type="project" value="TreeGrafter"/>
</dbReference>
<comment type="caution">
    <text evidence="7">The sequence shown here is derived from an EMBL/GenBank/DDBJ whole genome shotgun (WGS) entry which is preliminary data.</text>
</comment>
<dbReference type="EMBL" id="MLAK01000829">
    <property type="protein sequence ID" value="OHT03371.1"/>
    <property type="molecule type" value="Genomic_DNA"/>
</dbReference>
<dbReference type="Pfam" id="PF00400">
    <property type="entry name" value="WD40"/>
    <property type="match status" value="1"/>
</dbReference>
<evidence type="ECO:0000256" key="2">
    <source>
        <dbReference type="ARBA" id="ARBA00022574"/>
    </source>
</evidence>
<keyword evidence="3" id="KW-0677">Repeat</keyword>
<name>A0A1J4JWJ2_9EUKA</name>
<reference evidence="7" key="1">
    <citation type="submission" date="2016-10" db="EMBL/GenBank/DDBJ databases">
        <authorList>
            <person name="Benchimol M."/>
            <person name="Almeida L.G."/>
            <person name="Vasconcelos A.T."/>
            <person name="Perreira-Neves A."/>
            <person name="Rosa I.A."/>
            <person name="Tasca T."/>
            <person name="Bogo M.R."/>
            <person name="de Souza W."/>
        </authorList>
    </citation>
    <scope>NUCLEOTIDE SEQUENCE [LARGE SCALE GENOMIC DNA]</scope>
    <source>
        <strain evidence="7">K</strain>
    </source>
</reference>
<evidence type="ECO:0000313" key="8">
    <source>
        <dbReference type="Proteomes" id="UP000179807"/>
    </source>
</evidence>
<dbReference type="InterPro" id="IPR036322">
    <property type="entry name" value="WD40_repeat_dom_sf"/>
</dbReference>
<dbReference type="InterPro" id="IPR015943">
    <property type="entry name" value="WD40/YVTN_repeat-like_dom_sf"/>
</dbReference>
<keyword evidence="8" id="KW-1185">Reference proteome</keyword>
<dbReference type="OrthoDB" id="10258787at2759"/>
<dbReference type="RefSeq" id="XP_068356507.1">
    <property type="nucleotide sequence ID" value="XM_068506658.1"/>
</dbReference>
<feature type="domain" description="IFT140 second beta-propeller" evidence="6">
    <location>
        <begin position="348"/>
        <end position="467"/>
    </location>
</feature>
<dbReference type="InterPro" id="IPR011044">
    <property type="entry name" value="Quino_amine_DH_bsu"/>
</dbReference>
<evidence type="ECO:0000256" key="4">
    <source>
        <dbReference type="ARBA" id="ARBA00023069"/>
    </source>
</evidence>
<dbReference type="Proteomes" id="UP000179807">
    <property type="component" value="Unassembled WGS sequence"/>
</dbReference>
<dbReference type="InterPro" id="IPR001680">
    <property type="entry name" value="WD40_rpt"/>
</dbReference>
<dbReference type="VEuPathDB" id="TrichDB:TRFO_29234"/>
<dbReference type="SMART" id="SM00320">
    <property type="entry name" value="WD40"/>
    <property type="match status" value="5"/>
</dbReference>
<dbReference type="PANTHER" id="PTHR15722">
    <property type="entry name" value="IFT140/172-RELATED"/>
    <property type="match status" value="1"/>
</dbReference>
<dbReference type="GeneID" id="94841362"/>
<evidence type="ECO:0000313" key="7">
    <source>
        <dbReference type="EMBL" id="OHT03371.1"/>
    </source>
</evidence>
<accession>A0A1J4JWJ2</accession>
<organism evidence="7 8">
    <name type="scientific">Tritrichomonas foetus</name>
    <dbReference type="NCBI Taxonomy" id="1144522"/>
    <lineage>
        <taxon>Eukaryota</taxon>
        <taxon>Metamonada</taxon>
        <taxon>Parabasalia</taxon>
        <taxon>Tritrichomonadida</taxon>
        <taxon>Tritrichomonadidae</taxon>
        <taxon>Tritrichomonas</taxon>
    </lineage>
</organism>
<evidence type="ECO:0000256" key="1">
    <source>
        <dbReference type="ARBA" id="ARBA00004138"/>
    </source>
</evidence>
<keyword evidence="4" id="KW-0969">Cilium</keyword>
<keyword evidence="5" id="KW-0966">Cell projection</keyword>
<dbReference type="Gene3D" id="2.130.10.10">
    <property type="entry name" value="YVTN repeat-like/Quinoprotein amine dehydrogenase"/>
    <property type="match status" value="2"/>
</dbReference>
<dbReference type="SUPFAM" id="SSF50978">
    <property type="entry name" value="WD40 repeat-like"/>
    <property type="match status" value="1"/>
</dbReference>
<dbReference type="AlphaFoldDB" id="A0A1J4JWJ2"/>
<sequence length="472" mass="52202">MTATRSRPQFTSILSSAWSYHDHTCAAIGNDFRVHFLNSSGADLLNLRITRSQRAMSIAWSIVSNTLAIGWSDGTLSIWNDGNSIEAEPLEKSPINHLAWHPLLPILITSSRNGMLGIWSFTDESVICKCSVQSQVQVQELLFSPSEELTAYVISKDGSIYLYKEGMSEVKEIAALPTPVLYTSLSSDGSQFFSASGDNILSVFSIEKESKFVRKVQQKLESGENILFTYISDQTLCYSINDIIYITNSEDGQEITRIQATDSGYVIALQFYSASNELAAMTSTGRVVVWRMDREKSTFSISRRLESSIETKKAYWSPFAKNAITIALDDSFSVCTVPVIRCISTKDVVVLQTDTKSLSLNGNHRKRFQFNIERLAASGSHLLVSSDSGARVFAMGFGSLSSVAEFQIPSSLTEILGENIYVVNGKELEVRNIQGEIRQTIQVEANSAIVHMSLNGKYLCLGTQNSHPLQLP</sequence>
<dbReference type="InterPro" id="IPR056155">
    <property type="entry name" value="Beta-prop_IFT140_2nd"/>
</dbReference>
<comment type="subcellular location">
    <subcellularLocation>
        <location evidence="1">Cell projection</location>
        <location evidence="1">Cilium</location>
    </subcellularLocation>
</comment>